<evidence type="ECO:0000313" key="4">
    <source>
        <dbReference type="EMBL" id="RTG82198.1"/>
    </source>
</evidence>
<feature type="coiled-coil region" evidence="1">
    <location>
        <begin position="749"/>
        <end position="818"/>
    </location>
</feature>
<gene>
    <name evidence="4" type="ORF">DC041_0000329</name>
</gene>
<dbReference type="AlphaFoldDB" id="A0A430Q3D9"/>
<dbReference type="Gene3D" id="1.10.720.30">
    <property type="entry name" value="SAP domain"/>
    <property type="match status" value="1"/>
</dbReference>
<dbReference type="SMART" id="SM00513">
    <property type="entry name" value="SAP"/>
    <property type="match status" value="1"/>
</dbReference>
<dbReference type="EMBL" id="QMKO01002932">
    <property type="protein sequence ID" value="RTG82198.1"/>
    <property type="molecule type" value="Genomic_DNA"/>
</dbReference>
<feature type="compositionally biased region" description="Polar residues" evidence="2">
    <location>
        <begin position="93"/>
        <end position="104"/>
    </location>
</feature>
<feature type="compositionally biased region" description="Polar residues" evidence="2">
    <location>
        <begin position="549"/>
        <end position="576"/>
    </location>
</feature>
<dbReference type="Pfam" id="PF14443">
    <property type="entry name" value="DBC1"/>
    <property type="match status" value="1"/>
</dbReference>
<evidence type="ECO:0000259" key="3">
    <source>
        <dbReference type="PROSITE" id="PS50800"/>
    </source>
</evidence>
<organism evidence="4 5">
    <name type="scientific">Schistosoma bovis</name>
    <name type="common">Blood fluke</name>
    <dbReference type="NCBI Taxonomy" id="6184"/>
    <lineage>
        <taxon>Eukaryota</taxon>
        <taxon>Metazoa</taxon>
        <taxon>Spiralia</taxon>
        <taxon>Lophotrochozoa</taxon>
        <taxon>Platyhelminthes</taxon>
        <taxon>Trematoda</taxon>
        <taxon>Digenea</taxon>
        <taxon>Strigeidida</taxon>
        <taxon>Schistosomatoidea</taxon>
        <taxon>Schistosomatidae</taxon>
        <taxon>Schistosoma</taxon>
    </lineage>
</organism>
<sequence>MPIKWSAEKVWRVEERRGKSRDKAEESSYWKSQSPRKHSPRDNYTKPASRERDVHPSSGDQRRVDKKRSHVLNRDDHSIKKSPNRDRRRTPVDSVSTRHSSPTTDLYCRTPINPKRMLNVKEYLFSDLQRRFPNVLPPVDLYRVRCNWQESFPLLRPFQPQYLTTFQIIKEPEDACDDVHHSYNNDSGFAAYVLLLSLPAMAELMEKIVVRAESPSRVRGSLRKYIKILAAGKVDERLKAIGGSWSRDLDGPDPATNPQTLVNTAIRNCKQLIGLDLSYCTQWHRFLEFRYSRTEGSTAQPTSVLFPGSQLWGRPVTESPESDMIPPSKPFHQIVVYFIPNVWSLMPTDEEWSTVKLAYENILASKEPNVFPMTPSNLKKFSGLESAFKGTGDGKFNVAIELDSNSLKSPTQDNAYEDSNVSKMDEGNKSTLQAPVEFHRSTPYLAGQETVPKIAIISETEDGSESVDLAAQGNPNQEGTDKCQKKLHTELNLASMKVSELREQLKARNLPTEGVRAQLLTRLKTAIQEEEEKESAKKAEKEKMEQEKTLQSVTIDKSPQVSEEQIKPSNTESGSKPWTDAPKLTLRDLPSIIILRKKTVDFTVQSVGLDVVMDSKSDFMDCRSYEFMFCIHTIFDMLRRDSVFTLFRALVTAADRGICAKPRKRSEPDYVAKRARLERNERTSLAKDEEFKETPLYTTDLPLLFACTVLDTSYKSYFLSSEVEDFILSLGLPISRYQAIHPEEYLGHIRTSEREHSKLMTQIRLQEQEIARLRESVADFSELKDKLSRTSSSMEDYRRRYRDERDKVDSLARVLEQQASVLDACRSALRQASSRFYIRHSVNESSKQLKRSLSPCSVSSNKESVKSTKKLNTSDSFKNDLSLSDSLNEGNVPKVAEIDSATVKNVCEQTTMVSNVSSDVSEYIMNGLKTEEVLVPCNANENASTAVDQKCSIVPTGIEPQITLSMLSVVFHFNYLKFVLIAY</sequence>
<dbReference type="SUPFAM" id="SSF68906">
    <property type="entry name" value="SAP domain"/>
    <property type="match status" value="1"/>
</dbReference>
<feature type="domain" description="SAP" evidence="3">
    <location>
        <begin position="493"/>
        <end position="527"/>
    </location>
</feature>
<dbReference type="InterPro" id="IPR025224">
    <property type="entry name" value="CCAR1/CCAR2"/>
</dbReference>
<name>A0A430Q3D9_SCHBO</name>
<feature type="compositionally biased region" description="Polar residues" evidence="2">
    <location>
        <begin position="407"/>
        <end position="422"/>
    </location>
</feature>
<dbReference type="STRING" id="6184.A0A430Q3D9"/>
<dbReference type="PANTHER" id="PTHR14304:SF11">
    <property type="entry name" value="SAP DOMAIN-CONTAINING PROTEIN"/>
    <property type="match status" value="1"/>
</dbReference>
<feature type="region of interest" description="Disordered" evidence="2">
    <location>
        <begin position="1"/>
        <end position="107"/>
    </location>
</feature>
<proteinExistence type="predicted"/>
<protein>
    <recommendedName>
        <fullName evidence="3">SAP domain-containing protein</fullName>
    </recommendedName>
</protein>
<dbReference type="Pfam" id="PF02037">
    <property type="entry name" value="SAP"/>
    <property type="match status" value="1"/>
</dbReference>
<dbReference type="PROSITE" id="PS50800">
    <property type="entry name" value="SAP"/>
    <property type="match status" value="1"/>
</dbReference>
<feature type="compositionally biased region" description="Basic and acidic residues" evidence="2">
    <location>
        <begin position="40"/>
        <end position="63"/>
    </location>
</feature>
<accession>A0A430Q3D9</accession>
<feature type="compositionally biased region" description="Basic and acidic residues" evidence="2">
    <location>
        <begin position="534"/>
        <end position="548"/>
    </location>
</feature>
<keyword evidence="1" id="KW-0175">Coiled coil</keyword>
<evidence type="ECO:0000313" key="5">
    <source>
        <dbReference type="Proteomes" id="UP000290809"/>
    </source>
</evidence>
<keyword evidence="5" id="KW-1185">Reference proteome</keyword>
<reference evidence="4 5" key="1">
    <citation type="journal article" date="2019" name="PLoS Pathog.">
        <title>Genome sequence of the bovine parasite Schistosoma bovis Tanzania.</title>
        <authorList>
            <person name="Oey H."/>
            <person name="Zakrzewski M."/>
            <person name="Gobert G."/>
            <person name="Gravermann K."/>
            <person name="Stoye J."/>
            <person name="Jones M."/>
            <person name="Mcmanus D."/>
            <person name="Krause L."/>
        </authorList>
    </citation>
    <scope>NUCLEOTIDE SEQUENCE [LARGE SCALE GENOMIC DNA]</scope>
    <source>
        <strain evidence="4 5">TAN1997</strain>
    </source>
</reference>
<dbReference type="InterPro" id="IPR036361">
    <property type="entry name" value="SAP_dom_sf"/>
</dbReference>
<evidence type="ECO:0000256" key="2">
    <source>
        <dbReference type="SAM" id="MobiDB-lite"/>
    </source>
</evidence>
<dbReference type="GO" id="GO:0005634">
    <property type="term" value="C:nucleus"/>
    <property type="evidence" value="ECO:0007669"/>
    <property type="project" value="TreeGrafter"/>
</dbReference>
<dbReference type="SMART" id="SM01122">
    <property type="entry name" value="DBC1"/>
    <property type="match status" value="1"/>
</dbReference>
<dbReference type="Proteomes" id="UP000290809">
    <property type="component" value="Unassembled WGS sequence"/>
</dbReference>
<feature type="region of interest" description="Disordered" evidence="2">
    <location>
        <begin position="853"/>
        <end position="873"/>
    </location>
</feature>
<feature type="compositionally biased region" description="Basic and acidic residues" evidence="2">
    <location>
        <begin position="72"/>
        <end position="91"/>
    </location>
</feature>
<feature type="region of interest" description="Disordered" evidence="2">
    <location>
        <begin position="528"/>
        <end position="581"/>
    </location>
</feature>
<dbReference type="GO" id="GO:0006355">
    <property type="term" value="P:regulation of DNA-templated transcription"/>
    <property type="evidence" value="ECO:0007669"/>
    <property type="project" value="InterPro"/>
</dbReference>
<evidence type="ECO:0000256" key="1">
    <source>
        <dbReference type="SAM" id="Coils"/>
    </source>
</evidence>
<dbReference type="PANTHER" id="PTHR14304">
    <property type="entry name" value="CELL DIVISION CYCLE AND APOPTOSIS REGULATOR PROTEIN"/>
    <property type="match status" value="1"/>
</dbReference>
<dbReference type="InterPro" id="IPR003034">
    <property type="entry name" value="SAP_dom"/>
</dbReference>
<feature type="compositionally biased region" description="Basic and acidic residues" evidence="2">
    <location>
        <begin position="1"/>
        <end position="28"/>
    </location>
</feature>
<dbReference type="InterPro" id="IPR025954">
    <property type="entry name" value="DBC1/CARP1_inactive_NUDIX"/>
</dbReference>
<feature type="region of interest" description="Disordered" evidence="2">
    <location>
        <begin position="407"/>
        <end position="428"/>
    </location>
</feature>
<comment type="caution">
    <text evidence="4">The sequence shown here is derived from an EMBL/GenBank/DDBJ whole genome shotgun (WGS) entry which is preliminary data.</text>
</comment>